<evidence type="ECO:0000313" key="4">
    <source>
        <dbReference type="Proteomes" id="UP000295367"/>
    </source>
</evidence>
<evidence type="ECO:0000313" key="3">
    <source>
        <dbReference type="EMBL" id="TCV80073.1"/>
    </source>
</evidence>
<feature type="transmembrane region" description="Helical" evidence="2">
    <location>
        <begin position="12"/>
        <end position="30"/>
    </location>
</feature>
<keyword evidence="2" id="KW-0472">Membrane</keyword>
<keyword evidence="2" id="KW-0812">Transmembrane</keyword>
<dbReference type="OrthoDB" id="8527869at2"/>
<keyword evidence="4" id="KW-1185">Reference proteome</keyword>
<organism evidence="3 4">
    <name type="scientific">Sulfurirhabdus autotrophica</name>
    <dbReference type="NCBI Taxonomy" id="1706046"/>
    <lineage>
        <taxon>Bacteria</taxon>
        <taxon>Pseudomonadati</taxon>
        <taxon>Pseudomonadota</taxon>
        <taxon>Betaproteobacteria</taxon>
        <taxon>Nitrosomonadales</taxon>
        <taxon>Sulfuricellaceae</taxon>
        <taxon>Sulfurirhabdus</taxon>
    </lineage>
</organism>
<sequence>MITLQDIRALQIPLIVLAVVTAFSTAGILVSRSNLQQSETTLQNQQTTLNQAQQRYRQSGEEKEIIIRHLPAYKELEKNGFIGAEQRINWLDALRTTNQVQQMFGVEYQIAAQQPYPTGAGIESGQFQLRQSPMKLTFKLLHEGDLMRFFTTLAQLKVGMFTLEECVLQRVGNNIPTIRYQPTLQADCQLDWWTIAPKELQGNKP</sequence>
<dbReference type="RefSeq" id="WP_124946863.1">
    <property type="nucleotide sequence ID" value="NZ_BHVT01000044.1"/>
</dbReference>
<keyword evidence="2" id="KW-1133">Transmembrane helix</keyword>
<reference evidence="3 4" key="1">
    <citation type="submission" date="2019-03" db="EMBL/GenBank/DDBJ databases">
        <title>Genomic Encyclopedia of Type Strains, Phase IV (KMG-IV): sequencing the most valuable type-strain genomes for metagenomic binning, comparative biology and taxonomic classification.</title>
        <authorList>
            <person name="Goeker M."/>
        </authorList>
    </citation>
    <scope>NUCLEOTIDE SEQUENCE [LARGE SCALE GENOMIC DNA]</scope>
    <source>
        <strain evidence="3 4">DSM 100309</strain>
    </source>
</reference>
<dbReference type="AlphaFoldDB" id="A0A4R3XVI7"/>
<feature type="coiled-coil region" evidence="1">
    <location>
        <begin position="35"/>
        <end position="62"/>
    </location>
</feature>
<evidence type="ECO:0000256" key="2">
    <source>
        <dbReference type="SAM" id="Phobius"/>
    </source>
</evidence>
<proteinExistence type="predicted"/>
<evidence type="ECO:0000256" key="1">
    <source>
        <dbReference type="SAM" id="Coils"/>
    </source>
</evidence>
<protein>
    <recommendedName>
        <fullName evidence="5">Tfp pilus assembly protein PilO</fullName>
    </recommendedName>
</protein>
<comment type="caution">
    <text evidence="3">The sequence shown here is derived from an EMBL/GenBank/DDBJ whole genome shotgun (WGS) entry which is preliminary data.</text>
</comment>
<name>A0A4R3XVI7_9PROT</name>
<evidence type="ECO:0008006" key="5">
    <source>
        <dbReference type="Google" id="ProtNLM"/>
    </source>
</evidence>
<gene>
    <name evidence="3" type="ORF">EDC63_1318</name>
</gene>
<keyword evidence="1" id="KW-0175">Coiled coil</keyword>
<dbReference type="Proteomes" id="UP000295367">
    <property type="component" value="Unassembled WGS sequence"/>
</dbReference>
<dbReference type="EMBL" id="SMCO01000031">
    <property type="protein sequence ID" value="TCV80073.1"/>
    <property type="molecule type" value="Genomic_DNA"/>
</dbReference>
<accession>A0A4R3XVI7</accession>